<reference evidence="10 11" key="1">
    <citation type="journal article" date="2023" name="IScience">
        <title>Expanded male sex-determining region conserved during the evolution of homothallism in the green alga Volvox.</title>
        <authorList>
            <person name="Yamamoto K."/>
            <person name="Matsuzaki R."/>
            <person name="Mahakham W."/>
            <person name="Heman W."/>
            <person name="Sekimoto H."/>
            <person name="Kawachi M."/>
            <person name="Minakuchi Y."/>
            <person name="Toyoda A."/>
            <person name="Nozaki H."/>
        </authorList>
    </citation>
    <scope>NUCLEOTIDE SEQUENCE [LARGE SCALE GENOMIC DNA]</scope>
    <source>
        <strain evidence="10 11">NIES-4468</strain>
    </source>
</reference>
<evidence type="ECO:0000256" key="1">
    <source>
        <dbReference type="ARBA" id="ARBA00004370"/>
    </source>
</evidence>
<gene>
    <name evidence="10" type="ORF">VaNZ11_016565</name>
</gene>
<evidence type="ECO:0000256" key="5">
    <source>
        <dbReference type="ARBA" id="ARBA00023136"/>
    </source>
</evidence>
<dbReference type="Pfam" id="PF00211">
    <property type="entry name" value="Guanylate_cyc"/>
    <property type="match status" value="1"/>
</dbReference>
<feature type="domain" description="Guanylate cyclase" evidence="9">
    <location>
        <begin position="1389"/>
        <end position="1531"/>
    </location>
</feature>
<evidence type="ECO:0000256" key="4">
    <source>
        <dbReference type="ARBA" id="ARBA00022989"/>
    </source>
</evidence>
<dbReference type="InterPro" id="IPR018297">
    <property type="entry name" value="A/G_cyclase_CS"/>
</dbReference>
<dbReference type="CDD" id="cd07302">
    <property type="entry name" value="CHD"/>
    <property type="match status" value="1"/>
</dbReference>
<name>A0ABQ5SPC4_9CHLO</name>
<comment type="similarity">
    <text evidence="7">Belongs to the adenylyl cyclase class-4/guanylyl cyclase family.</text>
</comment>
<accession>A0ABQ5SPC4</accession>
<keyword evidence="2" id="KW-0812">Transmembrane</keyword>
<dbReference type="EMBL" id="BSDZ01000112">
    <property type="protein sequence ID" value="GLI71375.1"/>
    <property type="molecule type" value="Genomic_DNA"/>
</dbReference>
<feature type="region of interest" description="Disordered" evidence="8">
    <location>
        <begin position="1065"/>
        <end position="1091"/>
    </location>
</feature>
<proteinExistence type="inferred from homology"/>
<dbReference type="SUPFAM" id="SSF55073">
    <property type="entry name" value="Nucleotide cyclase"/>
    <property type="match status" value="1"/>
</dbReference>
<keyword evidence="3" id="KW-0547">Nucleotide-binding</keyword>
<feature type="compositionally biased region" description="Polar residues" evidence="8">
    <location>
        <begin position="1173"/>
        <end position="1183"/>
    </location>
</feature>
<comment type="subcellular location">
    <subcellularLocation>
        <location evidence="1">Membrane</location>
    </subcellularLocation>
</comment>
<evidence type="ECO:0000313" key="11">
    <source>
        <dbReference type="Proteomes" id="UP001165090"/>
    </source>
</evidence>
<keyword evidence="6 7" id="KW-0456">Lyase</keyword>
<feature type="compositionally biased region" description="Pro residues" evidence="8">
    <location>
        <begin position="1071"/>
        <end position="1080"/>
    </location>
</feature>
<dbReference type="InterPro" id="IPR029787">
    <property type="entry name" value="Nucleotide_cyclase"/>
</dbReference>
<dbReference type="PANTHER" id="PTHR11920">
    <property type="entry name" value="GUANYLYL CYCLASE"/>
    <property type="match status" value="1"/>
</dbReference>
<evidence type="ECO:0000256" key="2">
    <source>
        <dbReference type="ARBA" id="ARBA00022692"/>
    </source>
</evidence>
<dbReference type="PROSITE" id="PS00452">
    <property type="entry name" value="GUANYLATE_CYCLASE_1"/>
    <property type="match status" value="1"/>
</dbReference>
<organism evidence="10 11">
    <name type="scientific">Volvox africanus</name>
    <dbReference type="NCBI Taxonomy" id="51714"/>
    <lineage>
        <taxon>Eukaryota</taxon>
        <taxon>Viridiplantae</taxon>
        <taxon>Chlorophyta</taxon>
        <taxon>core chlorophytes</taxon>
        <taxon>Chlorophyceae</taxon>
        <taxon>CS clade</taxon>
        <taxon>Chlamydomonadales</taxon>
        <taxon>Volvocaceae</taxon>
        <taxon>Volvox</taxon>
    </lineage>
</organism>
<evidence type="ECO:0000256" key="7">
    <source>
        <dbReference type="RuleBase" id="RU000405"/>
    </source>
</evidence>
<feature type="region of interest" description="Disordered" evidence="8">
    <location>
        <begin position="928"/>
        <end position="980"/>
    </location>
</feature>
<comment type="caution">
    <text evidence="10">The sequence shown here is derived from an EMBL/GenBank/DDBJ whole genome shotgun (WGS) entry which is preliminary data.</text>
</comment>
<evidence type="ECO:0000256" key="6">
    <source>
        <dbReference type="ARBA" id="ARBA00023239"/>
    </source>
</evidence>
<protein>
    <recommendedName>
        <fullName evidence="9">Guanylate cyclase domain-containing protein</fullName>
    </recommendedName>
</protein>
<evidence type="ECO:0000256" key="8">
    <source>
        <dbReference type="SAM" id="MobiDB-lite"/>
    </source>
</evidence>
<keyword evidence="11" id="KW-1185">Reference proteome</keyword>
<feature type="region of interest" description="Disordered" evidence="8">
    <location>
        <begin position="1202"/>
        <end position="1224"/>
    </location>
</feature>
<feature type="compositionally biased region" description="Polar residues" evidence="8">
    <location>
        <begin position="942"/>
        <end position="952"/>
    </location>
</feature>
<evidence type="ECO:0000256" key="3">
    <source>
        <dbReference type="ARBA" id="ARBA00022741"/>
    </source>
</evidence>
<feature type="region of interest" description="Disordered" evidence="8">
    <location>
        <begin position="1154"/>
        <end position="1188"/>
    </location>
</feature>
<dbReference type="Gene3D" id="3.30.70.1230">
    <property type="entry name" value="Nucleotide cyclase"/>
    <property type="match status" value="1"/>
</dbReference>
<dbReference type="Proteomes" id="UP001165090">
    <property type="component" value="Unassembled WGS sequence"/>
</dbReference>
<dbReference type="PROSITE" id="PS50125">
    <property type="entry name" value="GUANYLATE_CYCLASE_2"/>
    <property type="match status" value="1"/>
</dbReference>
<evidence type="ECO:0000259" key="9">
    <source>
        <dbReference type="PROSITE" id="PS50125"/>
    </source>
</evidence>
<keyword evidence="4" id="KW-1133">Transmembrane helix</keyword>
<keyword evidence="5" id="KW-0472">Membrane</keyword>
<dbReference type="InterPro" id="IPR050401">
    <property type="entry name" value="Cyclic_nucleotide_synthase"/>
</dbReference>
<dbReference type="SMART" id="SM00044">
    <property type="entry name" value="CYCc"/>
    <property type="match status" value="1"/>
</dbReference>
<sequence>MKKWLSCFPCATDREQNQRCPPEGTLSGGSDIYCSTFPISRPSNSDLDIKHTSQLELTLQYSRSTDAVLVLAQPRVPLDPNNNGTLWEPEPVYCNLSAVKMLGLSVSEMSGEETYEFQTDVLNAIRELEPSLLQDSREHLRQFVSSKLPGNRTLHIKSRRNPQVGSPQALPTRLNEHAQDTADVSSLPQSAPVPMAASIPRPWKHVVLDFVMYESSGIPKGHANDLAQPSTTMNGSNLLQRTVLQRRRSLLSRVTTIQTGMVARTFYLKDSKCQAPDSITPHGCMVVPAVVLLFQLHLQQPPHPTSYPPSLDTEGLLPKATGSIWSLSPVSALPTDSSIHGVTDSALLPAPQANVMTFPTPACNSSPYPPSDSGLSDAAACEGGSSRAGNEAIMHRGLQQFRRQHSRTSRVLQQHQPSLFQRGGSIIRPAAARWAERYKLAASAASAGGKNGEAATSASTIAAARSSEAVSKAALAAAAAAAEITSATSVTAEEEGSLLKTPLLRHCLSSNIADYFRAHEGMVLSGLTPVVTAFGGPGCMEVLYQNVTSILYFGLRAQPKTKNGCPVTKAPEDGSSTLTELFSFEPSKLQRLLNEVLAEGRVWRGIVQVPATCHPRLTQLQRAQQTMINPTINLISSDAPSAAAARCTAAHSSSTVSLIQTAIALQCPTAVPSTNQLSEPPTQQQSDTFPILSVGTQLTKSSPHMQQGSDATIAQELSPKAAAATAVAAKDHPSSIAIINSLLPVWPPVATLAVPTPTQTQASSAAEFAGSIDTYSIILSTADGLTPATAMATADVDPLRKIIGNTEVDPLATSTWGLIIDAPEQQLTSHEVSRRAATEGISGFMAAVGVQYKPNKANLSAAVAALNRSSRRSICKTSSVLMREMSCGSDANASIMSLLLSPPGAPLQEGCASIGPIVGISVGKRDDAAATADKRQPPPVSLVSQYRHQPSSPRVDDSTTDTVHHGRGGGRAGGNGCPDSSITPASFSTVGRTLSMVDLNQHHRSSCSVGGPRQCHSRTDLGPADFSRRTVPRVLTFASTLCSTPSAAQAALQVAMGSSLTLGSRRSVVETPPPPPPPSASRPFRNPKSWTNGFQEFMKRQEDKGLCIEPSISPHRNCQISSGLLDVGESPATACTATAFLDSDKMRIAGAGGGSDGIGGSTRPATFGGVLDNGQQDRGNTNEAAAVGSRPVVKARVIDMINGNRRGDGEGEANNGGSDNDGDVNDVTAVTLGYTAETKPCSIPTAASAPPPALQVTTSAGTCWHEICASRTTDPLTGQYALIITQTDVTGKVEAERHLAFVSEAEHRLLEQIFPRHVLAYMTEEGGPWAVPSGPSIYPTLGPTATSPSATASFTETTKALVMPDTTNGYSRPMFRNINKLATSHNQVTLLFADIQGFTPMCKVLEPRVIMAFLNDLFTRFDSRLDEFGVYKVETIGDCYFVAGGLICQDEYGMPAVRADGPTDPQHAERVFNFAKAMLEAASGMSLPTTGGPLKMRIGLHSGPVVSGVVGQRMPRFCLFGDTVNTASRMESTGVPGCIHVSEATRSLLGKEDWVPTGGIEVKGKGLMNTYLWTPPDKKSDNASAVAVAAPVTTTTAAVVTAAVTTAEAAVMAAAAAAAAAASTAIVLA</sequence>
<dbReference type="InterPro" id="IPR001054">
    <property type="entry name" value="A/G_cyclase"/>
</dbReference>
<evidence type="ECO:0000313" key="10">
    <source>
        <dbReference type="EMBL" id="GLI71375.1"/>
    </source>
</evidence>
<dbReference type="PANTHER" id="PTHR11920:SF335">
    <property type="entry name" value="GUANYLATE CYCLASE"/>
    <property type="match status" value="1"/>
</dbReference>